<dbReference type="STRING" id="659014.SAMN04487996_13041"/>
<reference evidence="2" key="1">
    <citation type="submission" date="2016-10" db="EMBL/GenBank/DDBJ databases">
        <authorList>
            <person name="Varghese N."/>
            <person name="Submissions S."/>
        </authorList>
    </citation>
    <scope>NUCLEOTIDE SEQUENCE [LARGE SCALE GENOMIC DNA]</scope>
    <source>
        <strain evidence="2">DSM 25329</strain>
    </source>
</reference>
<proteinExistence type="predicted"/>
<protein>
    <submittedName>
        <fullName evidence="1">Uncharacterized protein</fullName>
    </submittedName>
</protein>
<dbReference type="AlphaFoldDB" id="A0A1G8ABH2"/>
<name>A0A1G8ABH2_9BACT</name>
<dbReference type="Proteomes" id="UP000198748">
    <property type="component" value="Unassembled WGS sequence"/>
</dbReference>
<organism evidence="1 2">
    <name type="scientific">Dyadobacter soli</name>
    <dbReference type="NCBI Taxonomy" id="659014"/>
    <lineage>
        <taxon>Bacteria</taxon>
        <taxon>Pseudomonadati</taxon>
        <taxon>Bacteroidota</taxon>
        <taxon>Cytophagia</taxon>
        <taxon>Cytophagales</taxon>
        <taxon>Spirosomataceae</taxon>
        <taxon>Dyadobacter</taxon>
    </lineage>
</organism>
<sequence length="61" mass="7382">MFFIVFKTQKHQNHNFLQKLNILHMLNKTEFSSKESVAVIKKFYYYNAICRTERAQKKPAE</sequence>
<evidence type="ECO:0000313" key="2">
    <source>
        <dbReference type="Proteomes" id="UP000198748"/>
    </source>
</evidence>
<gene>
    <name evidence="1" type="ORF">SAMN04487996_13041</name>
</gene>
<dbReference type="EMBL" id="FNAN01000030">
    <property type="protein sequence ID" value="SDH18213.1"/>
    <property type="molecule type" value="Genomic_DNA"/>
</dbReference>
<evidence type="ECO:0000313" key="1">
    <source>
        <dbReference type="EMBL" id="SDH18213.1"/>
    </source>
</evidence>
<accession>A0A1G8ABH2</accession>
<keyword evidence="2" id="KW-1185">Reference proteome</keyword>